<dbReference type="Gene3D" id="1.10.287.130">
    <property type="match status" value="1"/>
</dbReference>
<dbReference type="SUPFAM" id="SSF47384">
    <property type="entry name" value="Homodimeric domain of signal transducing histidine kinase"/>
    <property type="match status" value="1"/>
</dbReference>
<feature type="domain" description="Response regulatory" evidence="12">
    <location>
        <begin position="811"/>
        <end position="933"/>
    </location>
</feature>
<dbReference type="SUPFAM" id="SSF53850">
    <property type="entry name" value="Periplasmic binding protein-like II"/>
    <property type="match status" value="2"/>
</dbReference>
<feature type="modified residue" description="4-aspartylphosphate" evidence="9">
    <location>
        <position position="864"/>
    </location>
</feature>
<dbReference type="Gene3D" id="3.40.50.2300">
    <property type="match status" value="1"/>
</dbReference>
<accession>A0A1M4UMH8</accession>
<dbReference type="PANTHER" id="PTHR43047">
    <property type="entry name" value="TWO-COMPONENT HISTIDINE PROTEIN KINASE"/>
    <property type="match status" value="1"/>
</dbReference>
<dbReference type="RefSeq" id="WP_072934819.1">
    <property type="nucleotide sequence ID" value="NZ_FQUG01000003.1"/>
</dbReference>
<dbReference type="SMART" id="SM00448">
    <property type="entry name" value="REC"/>
    <property type="match status" value="1"/>
</dbReference>
<keyword evidence="7" id="KW-0902">Two-component regulatory system</keyword>
<dbReference type="SUPFAM" id="SSF55874">
    <property type="entry name" value="ATPase domain of HSP90 chaperone/DNA topoisomerase II/histidine kinase"/>
    <property type="match status" value="1"/>
</dbReference>
<name>A0A1M4UMH8_9FIRM</name>
<evidence type="ECO:0000256" key="3">
    <source>
        <dbReference type="ARBA" id="ARBA00012438"/>
    </source>
</evidence>
<keyword evidence="10" id="KW-1133">Transmembrane helix</keyword>
<dbReference type="EMBL" id="FQUG01000003">
    <property type="protein sequence ID" value="SHE57773.1"/>
    <property type="molecule type" value="Genomic_DNA"/>
</dbReference>
<evidence type="ECO:0000256" key="9">
    <source>
        <dbReference type="PROSITE-ProRule" id="PRU00169"/>
    </source>
</evidence>
<evidence type="ECO:0000256" key="2">
    <source>
        <dbReference type="ARBA" id="ARBA00006402"/>
    </source>
</evidence>
<dbReference type="Pfam" id="PF00512">
    <property type="entry name" value="HisKA"/>
    <property type="match status" value="1"/>
</dbReference>
<keyword evidence="4 9" id="KW-0597">Phosphoprotein</keyword>
<dbReference type="EC" id="2.7.13.3" evidence="3"/>
<comment type="catalytic activity">
    <reaction evidence="1">
        <text>ATP + protein L-histidine = ADP + protein N-phospho-L-histidine.</text>
        <dbReference type="EC" id="2.7.13.3"/>
    </reaction>
</comment>
<evidence type="ECO:0000256" key="6">
    <source>
        <dbReference type="ARBA" id="ARBA00022777"/>
    </source>
</evidence>
<dbReference type="OrthoDB" id="9805486at2"/>
<dbReference type="CDD" id="cd17546">
    <property type="entry name" value="REC_hyHK_CKI1_RcsC-like"/>
    <property type="match status" value="1"/>
</dbReference>
<evidence type="ECO:0000256" key="5">
    <source>
        <dbReference type="ARBA" id="ARBA00022679"/>
    </source>
</evidence>
<evidence type="ECO:0000256" key="10">
    <source>
        <dbReference type="SAM" id="Phobius"/>
    </source>
</evidence>
<dbReference type="SMART" id="SM00388">
    <property type="entry name" value="HisKA"/>
    <property type="match status" value="1"/>
</dbReference>
<feature type="transmembrane region" description="Helical" evidence="10">
    <location>
        <begin position="7"/>
        <end position="29"/>
    </location>
</feature>
<dbReference type="PROSITE" id="PS50109">
    <property type="entry name" value="HIS_KIN"/>
    <property type="match status" value="1"/>
</dbReference>
<evidence type="ECO:0000259" key="12">
    <source>
        <dbReference type="PROSITE" id="PS50110"/>
    </source>
</evidence>
<keyword evidence="14" id="KW-1185">Reference proteome</keyword>
<sequence length="933" mass="105426">MKQRTGGIAALFLIVFFGVLFYCGANAYMQGDNSSDNKASAARVVHVGILQQRGYSILQEYGGAVGFDAEYMYKIAQYAGFQIEFHPYKDFRALLSALEQGEVQVALGISQTDERREKFLFTDNWMNRGMMSIRVRVDDKRYDYGNVQKIDGMRIGAIRGSVMLTKAERWAENNEISPQFVLYENVGDLEEALIHEDVDGVVVGGMMLSDHYRAILRVSTDLYYPILNKNEKKLRLEIDNAMNRILREEPLYPEKLKLKYLSDDQNRVFFTAEEENYLQEHPVLRVAIADLYPPFYEEKNGVSKGIVPDFYRIVASRIGVQVEFIKYKNRYAALDAMHRGEADVLGLSTEDIIAASQVGLVQTKPYFSFPVFQIRRPRTAEINRVAVMNFMPMHIRSAINGRFPNIHFIEYPDIRACFEALESGEVDSLFCNMVQMNSFMSRFRPVEYLVEGVEHISVDCSGEVIQENAVLGSILSKASMTAANEIEGIIDSNVYMKPTLRGLLQSLPIQWVVAFFALLLVIIGLSVWEHYSAEKQRVLANLAKKQAALDAAEQARRAESSFLSSMSHDIRTPLNGILGYTHLAKKSESIGEIRHFLDRIDGSGHLMLDIVNDILDLSKIESGKMVLSSEWFDIRELFEAIESSISMNAEGKDIDFSAVCDVPERLYIQSDRLRIQQIAMNLLSNAIKYTPASGHVRWEMSVKKEGEQWMLTEIFKDDGIGMSEEFQKKMFDVFTQENRTEMKGVQGTGLGLSIVSRFVELLGGTIDVKSRLHAGTTFTVRIPVQAEYHEVEEVQEGSEGTVSKDFLKGMPILLCEDNEVNAELARFLLSDYGADTIDWAKNGAEGVEMFKNSEENKYKLVLMDLRMPEMNGFDAAENIRALNREDASKAVIIAMSADAYESDVKHCIEVGMNAHISKPINPSELIKVIAKFL</sequence>
<dbReference type="CDD" id="cd00082">
    <property type="entry name" value="HisKA"/>
    <property type="match status" value="1"/>
</dbReference>
<dbReference type="GO" id="GO:0005886">
    <property type="term" value="C:plasma membrane"/>
    <property type="evidence" value="ECO:0007669"/>
    <property type="project" value="TreeGrafter"/>
</dbReference>
<dbReference type="SUPFAM" id="SSF52172">
    <property type="entry name" value="CheY-like"/>
    <property type="match status" value="1"/>
</dbReference>
<evidence type="ECO:0000256" key="8">
    <source>
        <dbReference type="ARBA" id="ARBA00074306"/>
    </source>
</evidence>
<dbReference type="GO" id="GO:0009927">
    <property type="term" value="F:histidine phosphotransfer kinase activity"/>
    <property type="evidence" value="ECO:0007669"/>
    <property type="project" value="TreeGrafter"/>
</dbReference>
<evidence type="ECO:0000256" key="4">
    <source>
        <dbReference type="ARBA" id="ARBA00022553"/>
    </source>
</evidence>
<dbReference type="Pfam" id="PF02518">
    <property type="entry name" value="HATPase_c"/>
    <property type="match status" value="1"/>
</dbReference>
<dbReference type="Proteomes" id="UP000184404">
    <property type="component" value="Unassembled WGS sequence"/>
</dbReference>
<protein>
    <recommendedName>
        <fullName evidence="8">Circadian input-output histidine kinase CikA</fullName>
        <ecNumber evidence="3">2.7.13.3</ecNumber>
    </recommendedName>
</protein>
<reference evidence="13 14" key="1">
    <citation type="submission" date="2016-11" db="EMBL/GenBank/DDBJ databases">
        <authorList>
            <person name="Jaros S."/>
            <person name="Januszkiewicz K."/>
            <person name="Wedrychowicz H."/>
        </authorList>
    </citation>
    <scope>NUCLEOTIDE SEQUENCE [LARGE SCALE GENOMIC DNA]</scope>
    <source>
        <strain evidence="13 14">DSM 10502</strain>
    </source>
</reference>
<dbReference type="SMART" id="SM00062">
    <property type="entry name" value="PBPb"/>
    <property type="match status" value="1"/>
</dbReference>
<keyword evidence="6 13" id="KW-0418">Kinase</keyword>
<organism evidence="13 14">
    <name type="scientific">Schwartzia succinivorans DSM 10502</name>
    <dbReference type="NCBI Taxonomy" id="1123243"/>
    <lineage>
        <taxon>Bacteria</taxon>
        <taxon>Bacillati</taxon>
        <taxon>Bacillota</taxon>
        <taxon>Negativicutes</taxon>
        <taxon>Selenomonadales</taxon>
        <taxon>Selenomonadaceae</taxon>
        <taxon>Schwartzia</taxon>
    </lineage>
</organism>
<dbReference type="Pfam" id="PF00072">
    <property type="entry name" value="Response_reg"/>
    <property type="match status" value="1"/>
</dbReference>
<dbReference type="AlphaFoldDB" id="A0A1M4UMH8"/>
<dbReference type="GO" id="GO:0000155">
    <property type="term" value="F:phosphorelay sensor kinase activity"/>
    <property type="evidence" value="ECO:0007669"/>
    <property type="project" value="InterPro"/>
</dbReference>
<evidence type="ECO:0000313" key="13">
    <source>
        <dbReference type="EMBL" id="SHE57773.1"/>
    </source>
</evidence>
<dbReference type="InterPro" id="IPR004358">
    <property type="entry name" value="Sig_transdc_His_kin-like_C"/>
</dbReference>
<evidence type="ECO:0000259" key="11">
    <source>
        <dbReference type="PROSITE" id="PS50109"/>
    </source>
</evidence>
<keyword evidence="10" id="KW-0472">Membrane</keyword>
<dbReference type="PROSITE" id="PS50110">
    <property type="entry name" value="RESPONSE_REGULATORY"/>
    <property type="match status" value="1"/>
</dbReference>
<dbReference type="Pfam" id="PF00497">
    <property type="entry name" value="SBP_bac_3"/>
    <property type="match status" value="1"/>
</dbReference>
<comment type="similarity">
    <text evidence="2">In the N-terminal section; belongs to the phytochrome family.</text>
</comment>
<feature type="domain" description="Histidine kinase" evidence="11">
    <location>
        <begin position="565"/>
        <end position="786"/>
    </location>
</feature>
<dbReference type="InterPro" id="IPR005467">
    <property type="entry name" value="His_kinase_dom"/>
</dbReference>
<evidence type="ECO:0000256" key="1">
    <source>
        <dbReference type="ARBA" id="ARBA00000085"/>
    </source>
</evidence>
<dbReference type="InterPro" id="IPR001789">
    <property type="entry name" value="Sig_transdc_resp-reg_receiver"/>
</dbReference>
<feature type="transmembrane region" description="Helical" evidence="10">
    <location>
        <begin position="509"/>
        <end position="528"/>
    </location>
</feature>
<dbReference type="Gene3D" id="3.30.565.10">
    <property type="entry name" value="Histidine kinase-like ATPase, C-terminal domain"/>
    <property type="match status" value="1"/>
</dbReference>
<dbReference type="Gene3D" id="3.40.190.10">
    <property type="entry name" value="Periplasmic binding protein-like II"/>
    <property type="match status" value="4"/>
</dbReference>
<evidence type="ECO:0000256" key="7">
    <source>
        <dbReference type="ARBA" id="ARBA00023012"/>
    </source>
</evidence>
<dbReference type="FunFam" id="3.30.565.10:FF:000010">
    <property type="entry name" value="Sensor histidine kinase RcsC"/>
    <property type="match status" value="1"/>
</dbReference>
<dbReference type="InterPro" id="IPR003661">
    <property type="entry name" value="HisK_dim/P_dom"/>
</dbReference>
<dbReference type="InterPro" id="IPR003594">
    <property type="entry name" value="HATPase_dom"/>
</dbReference>
<dbReference type="InterPro" id="IPR036890">
    <property type="entry name" value="HATPase_C_sf"/>
</dbReference>
<dbReference type="SMART" id="SM00387">
    <property type="entry name" value="HATPase_c"/>
    <property type="match status" value="1"/>
</dbReference>
<gene>
    <name evidence="13" type="ORF">SAMN02745190_00713</name>
</gene>
<dbReference type="PRINTS" id="PR00344">
    <property type="entry name" value="BCTRLSENSOR"/>
</dbReference>
<proteinExistence type="inferred from homology"/>
<dbReference type="InterPro" id="IPR011006">
    <property type="entry name" value="CheY-like_superfamily"/>
</dbReference>
<dbReference type="PANTHER" id="PTHR43047:SF72">
    <property type="entry name" value="OSMOSENSING HISTIDINE PROTEIN KINASE SLN1"/>
    <property type="match status" value="1"/>
</dbReference>
<dbReference type="InterPro" id="IPR001638">
    <property type="entry name" value="Solute-binding_3/MltF_N"/>
</dbReference>
<keyword evidence="10" id="KW-0812">Transmembrane</keyword>
<dbReference type="InterPro" id="IPR036097">
    <property type="entry name" value="HisK_dim/P_sf"/>
</dbReference>
<keyword evidence="5" id="KW-0808">Transferase</keyword>
<evidence type="ECO:0000313" key="14">
    <source>
        <dbReference type="Proteomes" id="UP000184404"/>
    </source>
</evidence>
<dbReference type="STRING" id="1123243.SAMN02745190_00713"/>